<name>A0A5B8VDN6_9BACT</name>
<evidence type="ECO:0000313" key="2">
    <source>
        <dbReference type="EMBL" id="QEC69584.1"/>
    </source>
</evidence>
<protein>
    <submittedName>
        <fullName evidence="2">Carboxypeptidase regulatory-like domain-containing protein</fullName>
    </submittedName>
</protein>
<organism evidence="2 3">
    <name type="scientific">Panacibacter ginsenosidivorans</name>
    <dbReference type="NCBI Taxonomy" id="1813871"/>
    <lineage>
        <taxon>Bacteria</taxon>
        <taxon>Pseudomonadati</taxon>
        <taxon>Bacteroidota</taxon>
        <taxon>Chitinophagia</taxon>
        <taxon>Chitinophagales</taxon>
        <taxon>Chitinophagaceae</taxon>
        <taxon>Panacibacter</taxon>
    </lineage>
</organism>
<dbReference type="Pfam" id="PF13620">
    <property type="entry name" value="CarboxypepD_reg"/>
    <property type="match status" value="1"/>
</dbReference>
<accession>A0A5B8VDN6</accession>
<dbReference type="InterPro" id="IPR008969">
    <property type="entry name" value="CarboxyPept-like_regulatory"/>
</dbReference>
<dbReference type="AlphaFoldDB" id="A0A5B8VDN6"/>
<reference evidence="2 3" key="1">
    <citation type="journal article" date="2016" name="Int. J. Syst. Evol. Microbiol.">
        <title>Panacibacter ginsenosidivorans gen. nov., sp. nov., with ginsenoside converting activity isolated from soil of a ginseng field.</title>
        <authorList>
            <person name="Siddiqi M.Z."/>
            <person name="Muhammad Shafi S."/>
            <person name="Choi K.D."/>
            <person name="Im W.T."/>
        </authorList>
    </citation>
    <scope>NUCLEOTIDE SEQUENCE [LARGE SCALE GENOMIC DNA]</scope>
    <source>
        <strain evidence="2 3">Gsoil1550</strain>
    </source>
</reference>
<evidence type="ECO:0000256" key="1">
    <source>
        <dbReference type="SAM" id="SignalP"/>
    </source>
</evidence>
<dbReference type="OrthoDB" id="9804995at2"/>
<evidence type="ECO:0000313" key="3">
    <source>
        <dbReference type="Proteomes" id="UP000321533"/>
    </source>
</evidence>
<dbReference type="GO" id="GO:0004180">
    <property type="term" value="F:carboxypeptidase activity"/>
    <property type="evidence" value="ECO:0007669"/>
    <property type="project" value="UniProtKB-KW"/>
</dbReference>
<keyword evidence="2" id="KW-0121">Carboxypeptidase</keyword>
<dbReference type="Proteomes" id="UP000321533">
    <property type="component" value="Chromosome"/>
</dbReference>
<dbReference type="EMBL" id="CP042435">
    <property type="protein sequence ID" value="QEC69584.1"/>
    <property type="molecule type" value="Genomic_DNA"/>
</dbReference>
<keyword evidence="3" id="KW-1185">Reference proteome</keyword>
<keyword evidence="2" id="KW-0378">Hydrolase</keyword>
<feature type="chain" id="PRO_5022733938" evidence="1">
    <location>
        <begin position="20"/>
        <end position="133"/>
    </location>
</feature>
<dbReference type="SUPFAM" id="SSF49464">
    <property type="entry name" value="Carboxypeptidase regulatory domain-like"/>
    <property type="match status" value="1"/>
</dbReference>
<keyword evidence="2" id="KW-0645">Protease</keyword>
<proteinExistence type="predicted"/>
<dbReference type="Gene3D" id="2.60.40.1120">
    <property type="entry name" value="Carboxypeptidase-like, regulatory domain"/>
    <property type="match status" value="1"/>
</dbReference>
<gene>
    <name evidence="2" type="ORF">FRZ67_20605</name>
</gene>
<feature type="signal peptide" evidence="1">
    <location>
        <begin position="1"/>
        <end position="19"/>
    </location>
</feature>
<sequence>MKNILICFLLLGFSQFSFATGTKECTNCIFAGTVVDAATKRPVSDVMVIAHGQETGDEQKFTTDQHGQYKIASLPSGTYTIRFEKNNYRPVEKRNLAVKKASSGTKLNIEMVLSDEEEGEEDHHDWLPKYDII</sequence>
<keyword evidence="1" id="KW-0732">Signal</keyword>
<dbReference type="RefSeq" id="WP_147192460.1">
    <property type="nucleotide sequence ID" value="NZ_CP042435.1"/>
</dbReference>
<dbReference type="KEGG" id="pgin:FRZ67_20605"/>